<dbReference type="PANTHER" id="PTHR12496:SF9">
    <property type="entry name" value="METHYLTRANSFERASE-LIKE PROTEIN 25-RELATED"/>
    <property type="match status" value="1"/>
</dbReference>
<dbReference type="Gene3D" id="3.40.50.150">
    <property type="entry name" value="Vaccinia Virus protein VP39"/>
    <property type="match status" value="1"/>
</dbReference>
<proteinExistence type="predicted"/>
<comment type="caution">
    <text evidence="2">The sequence shown here is derived from an EMBL/GenBank/DDBJ whole genome shotgun (WGS) entry which is preliminary data.</text>
</comment>
<organism evidence="2 3">
    <name type="scientific">Acipenser ruthenus</name>
    <name type="common">Sterlet sturgeon</name>
    <dbReference type="NCBI Taxonomy" id="7906"/>
    <lineage>
        <taxon>Eukaryota</taxon>
        <taxon>Metazoa</taxon>
        <taxon>Chordata</taxon>
        <taxon>Craniata</taxon>
        <taxon>Vertebrata</taxon>
        <taxon>Euteleostomi</taxon>
        <taxon>Actinopterygii</taxon>
        <taxon>Chondrostei</taxon>
        <taxon>Acipenseriformes</taxon>
        <taxon>Acipenseridae</taxon>
        <taxon>Acipenser</taxon>
    </lineage>
</organism>
<reference evidence="2 3" key="1">
    <citation type="submission" date="2019-01" db="EMBL/GenBank/DDBJ databases">
        <title>Draft Genome and Complete Hox-Cluster Characterization of the Sterlet Sturgeon (Acipenser ruthenus).</title>
        <authorList>
            <person name="Wei Q."/>
        </authorList>
    </citation>
    <scope>NUCLEOTIDE SEQUENCE [LARGE SCALE GENOMIC DNA]</scope>
    <source>
        <strain evidence="2">WHYD16114868_AA</strain>
        <tissue evidence="2">Blood</tissue>
    </source>
</reference>
<dbReference type="Proteomes" id="UP000289886">
    <property type="component" value="Unassembled WGS sequence"/>
</dbReference>
<dbReference type="InterPro" id="IPR029063">
    <property type="entry name" value="SAM-dependent_MTases_sf"/>
</dbReference>
<dbReference type="AlphaFoldDB" id="A0A662YU63"/>
<keyword evidence="3" id="KW-1185">Reference proteome</keyword>
<evidence type="ECO:0000313" key="2">
    <source>
        <dbReference type="EMBL" id="RXN00138.1"/>
    </source>
</evidence>
<accession>A0A662YU63</accession>
<evidence type="ECO:0000313" key="3">
    <source>
        <dbReference type="Proteomes" id="UP000289886"/>
    </source>
</evidence>
<dbReference type="InterPro" id="IPR052220">
    <property type="entry name" value="METTL25"/>
</dbReference>
<dbReference type="Pfam" id="PF13679">
    <property type="entry name" value="Methyltransf_32"/>
    <property type="match status" value="1"/>
</dbReference>
<dbReference type="PANTHER" id="PTHR12496">
    <property type="entry name" value="CGI-41 METHYLTRANSFERASE"/>
    <property type="match status" value="1"/>
</dbReference>
<gene>
    <name evidence="2" type="ORF">EOD39_10167</name>
</gene>
<dbReference type="GO" id="GO:0032259">
    <property type="term" value="P:methylation"/>
    <property type="evidence" value="ECO:0007669"/>
    <property type="project" value="UniProtKB-KW"/>
</dbReference>
<dbReference type="InterPro" id="IPR025714">
    <property type="entry name" value="Methyltranfer_dom"/>
</dbReference>
<dbReference type="GO" id="GO:0008168">
    <property type="term" value="F:methyltransferase activity"/>
    <property type="evidence" value="ECO:0007669"/>
    <property type="project" value="UniProtKB-KW"/>
</dbReference>
<keyword evidence="2" id="KW-0808">Transferase</keyword>
<protein>
    <submittedName>
        <fullName evidence="2">Methyltransferase-like protein 25</fullName>
    </submittedName>
</protein>
<sequence length="182" mass="20368">MSELVASSAKYCNIQQVIDLGSGKGYLCSFLSMEYSLKVYGIDSSSTNTHGANERNRKLKRYSKAYQRTREPMIQETVSEIQEDHSSMNEAGLTPSEKDSVMVGLHTCGDLASSTLRIFTAKPELKAVCSVGCCYHLLSEEFDCPRQEILSCDVVWSEIQICNKGQYLSFRLSHCFTELSSM</sequence>
<feature type="domain" description="Methyltransferase" evidence="1">
    <location>
        <begin position="4"/>
        <end position="140"/>
    </location>
</feature>
<dbReference type="SUPFAM" id="SSF53335">
    <property type="entry name" value="S-adenosyl-L-methionine-dependent methyltransferases"/>
    <property type="match status" value="1"/>
</dbReference>
<name>A0A662YU63_ACIRT</name>
<dbReference type="EMBL" id="SCEB01000234">
    <property type="protein sequence ID" value="RXN00138.1"/>
    <property type="molecule type" value="Genomic_DNA"/>
</dbReference>
<keyword evidence="2" id="KW-0489">Methyltransferase</keyword>
<evidence type="ECO:0000259" key="1">
    <source>
        <dbReference type="Pfam" id="PF13679"/>
    </source>
</evidence>